<dbReference type="Gene3D" id="6.10.340.10">
    <property type="match status" value="1"/>
</dbReference>
<evidence type="ECO:0000259" key="13">
    <source>
        <dbReference type="PROSITE" id="PS50885"/>
    </source>
</evidence>
<dbReference type="InterPro" id="IPR036890">
    <property type="entry name" value="HATPase_C_sf"/>
</dbReference>
<evidence type="ECO:0000256" key="4">
    <source>
        <dbReference type="ARBA" id="ARBA00022553"/>
    </source>
</evidence>
<evidence type="ECO:0000256" key="2">
    <source>
        <dbReference type="ARBA" id="ARBA00004370"/>
    </source>
</evidence>
<sequence length="588" mass="65334">MARHWRLRHKLLVGLGLVIASIGLLLVGTIHGLTSYVGTMNTTDSKLVELVWSERLRIAISNLGSPIRRDTHELPDHRTASEIATLRDRLNEAKGVFTGYRDQFQETLKRKRDPDPFVETCLLDEFQKAFDAFDQGLTDSGQLQIVEETAPLIDDPKLAKPRQKLRQLADELPSEIVRDMYQRIDLARTHYRRSQLIVWIAIALALILSLTLIYLFKGWVFQPIKELQAGVKRVAAGNFNQPIVLHGRDELQELGNAFNEMVVQLRAIYGDLASQVNERSRQLVRSERMVSVGFLAAGVAHEINNPLASIAFCSESLERRLTDVLANSNSPETDTIRKYVRMIQTEAFRCKEITKRLLEFSRTGGETTREPTILSELILGVLEITQHLQNFRGKQILFHPLAHVNAMVNAQDLKSVVLNLVVNALDSMDDGGVLTITLGVRGDQAEMTFTDTGCGMPSEVLENIFEPFFTRNRTGKGTGLGLFISHQIIDQHGGVLEAHSGGPGKGSTFIVRVPIRPAVPNTPNPTLSLEQQLARAGQPNQPDPRSVSPTRVESTPETQPGSPTVPFRRPVMVPGISTQTEDGRGHAA</sequence>
<dbReference type="SMART" id="SM00388">
    <property type="entry name" value="HisKA"/>
    <property type="match status" value="1"/>
</dbReference>
<dbReference type="EC" id="2.7.13.3" evidence="3"/>
<dbReference type="RefSeq" id="WP_162658402.1">
    <property type="nucleotide sequence ID" value="NZ_LR593887.1"/>
</dbReference>
<comment type="subcellular location">
    <subcellularLocation>
        <location evidence="2">Membrane</location>
    </subcellularLocation>
</comment>
<keyword evidence="9" id="KW-0902">Two-component regulatory system</keyword>
<dbReference type="EMBL" id="LR593887">
    <property type="protein sequence ID" value="VTS04013.1"/>
    <property type="molecule type" value="Genomic_DNA"/>
</dbReference>
<name>A0A6C2YPT0_9BACT</name>
<dbReference type="Gene3D" id="3.30.565.10">
    <property type="entry name" value="Histidine kinase-like ATPase, C-terminal domain"/>
    <property type="match status" value="1"/>
</dbReference>
<dbReference type="InParanoid" id="A0A6C2YPT0"/>
<dbReference type="PROSITE" id="PS50109">
    <property type="entry name" value="HIS_KIN"/>
    <property type="match status" value="1"/>
</dbReference>
<keyword evidence="11" id="KW-0812">Transmembrane</keyword>
<protein>
    <recommendedName>
        <fullName evidence="3">histidine kinase</fullName>
        <ecNumber evidence="3">2.7.13.3</ecNumber>
    </recommendedName>
</protein>
<evidence type="ECO:0000256" key="3">
    <source>
        <dbReference type="ARBA" id="ARBA00012438"/>
    </source>
</evidence>
<proteinExistence type="predicted"/>
<feature type="region of interest" description="Disordered" evidence="10">
    <location>
        <begin position="532"/>
        <end position="588"/>
    </location>
</feature>
<dbReference type="InterPro" id="IPR005467">
    <property type="entry name" value="His_kinase_dom"/>
</dbReference>
<keyword evidence="7 14" id="KW-0418">Kinase</keyword>
<dbReference type="CDD" id="cd00075">
    <property type="entry name" value="HATPase"/>
    <property type="match status" value="1"/>
</dbReference>
<evidence type="ECO:0000256" key="7">
    <source>
        <dbReference type="ARBA" id="ARBA00022777"/>
    </source>
</evidence>
<dbReference type="GO" id="GO:0000155">
    <property type="term" value="F:phosphorelay sensor kinase activity"/>
    <property type="evidence" value="ECO:0007669"/>
    <property type="project" value="InterPro"/>
</dbReference>
<dbReference type="Gene3D" id="1.10.287.130">
    <property type="match status" value="1"/>
</dbReference>
<evidence type="ECO:0000313" key="15">
    <source>
        <dbReference type="Proteomes" id="UP000464378"/>
    </source>
</evidence>
<keyword evidence="5" id="KW-0808">Transferase</keyword>
<feature type="domain" description="Histidine kinase" evidence="12">
    <location>
        <begin position="298"/>
        <end position="517"/>
    </location>
</feature>
<dbReference type="InterPro" id="IPR003660">
    <property type="entry name" value="HAMP_dom"/>
</dbReference>
<dbReference type="Pfam" id="PF00672">
    <property type="entry name" value="HAMP"/>
    <property type="match status" value="1"/>
</dbReference>
<evidence type="ECO:0000256" key="6">
    <source>
        <dbReference type="ARBA" id="ARBA00022741"/>
    </source>
</evidence>
<evidence type="ECO:0000259" key="12">
    <source>
        <dbReference type="PROSITE" id="PS50109"/>
    </source>
</evidence>
<dbReference type="GO" id="GO:0016020">
    <property type="term" value="C:membrane"/>
    <property type="evidence" value="ECO:0007669"/>
    <property type="project" value="UniProtKB-SubCell"/>
</dbReference>
<evidence type="ECO:0000313" key="14">
    <source>
        <dbReference type="EMBL" id="VIP03321.1"/>
    </source>
</evidence>
<keyword evidence="8" id="KW-0067">ATP-binding</keyword>
<evidence type="ECO:0000256" key="8">
    <source>
        <dbReference type="ARBA" id="ARBA00022840"/>
    </source>
</evidence>
<dbReference type="InterPro" id="IPR003594">
    <property type="entry name" value="HATPase_dom"/>
</dbReference>
<dbReference type="InterPro" id="IPR003661">
    <property type="entry name" value="HisK_dim/P_dom"/>
</dbReference>
<dbReference type="SUPFAM" id="SSF47384">
    <property type="entry name" value="Homodimeric domain of signal transducing histidine kinase"/>
    <property type="match status" value="1"/>
</dbReference>
<feature type="transmembrane region" description="Helical" evidence="11">
    <location>
        <begin position="196"/>
        <end position="216"/>
    </location>
</feature>
<reference evidence="14" key="1">
    <citation type="submission" date="2019-04" db="EMBL/GenBank/DDBJ databases">
        <authorList>
            <consortium name="Science for Life Laboratories"/>
        </authorList>
    </citation>
    <scope>NUCLEOTIDE SEQUENCE</scope>
    <source>
        <strain evidence="14">MBLW1</strain>
    </source>
</reference>
<evidence type="ECO:0000256" key="11">
    <source>
        <dbReference type="SAM" id="Phobius"/>
    </source>
</evidence>
<keyword evidence="11" id="KW-0472">Membrane</keyword>
<gene>
    <name evidence="14" type="ORF">GMBLW1_06390</name>
</gene>
<dbReference type="SMART" id="SM00304">
    <property type="entry name" value="HAMP"/>
    <property type="match status" value="1"/>
</dbReference>
<keyword evidence="11" id="KW-1133">Transmembrane helix</keyword>
<dbReference type="SMART" id="SM00387">
    <property type="entry name" value="HATPase_c"/>
    <property type="match status" value="1"/>
</dbReference>
<keyword evidence="4" id="KW-0597">Phosphoprotein</keyword>
<dbReference type="InterPro" id="IPR036097">
    <property type="entry name" value="HisK_dim/P_sf"/>
</dbReference>
<keyword evidence="15" id="KW-1185">Reference proteome</keyword>
<dbReference type="PRINTS" id="PR00344">
    <property type="entry name" value="BCTRLSENSOR"/>
</dbReference>
<dbReference type="CDD" id="cd06225">
    <property type="entry name" value="HAMP"/>
    <property type="match status" value="1"/>
</dbReference>
<dbReference type="GO" id="GO:0005524">
    <property type="term" value="F:ATP binding"/>
    <property type="evidence" value="ECO:0007669"/>
    <property type="project" value="UniProtKB-KW"/>
</dbReference>
<dbReference type="Proteomes" id="UP000464378">
    <property type="component" value="Chromosome"/>
</dbReference>
<feature type="domain" description="HAMP" evidence="13">
    <location>
        <begin position="218"/>
        <end position="270"/>
    </location>
</feature>
<dbReference type="PANTHER" id="PTHR43065:SF46">
    <property type="entry name" value="C4-DICARBOXYLATE TRANSPORT SENSOR PROTEIN DCTB"/>
    <property type="match status" value="1"/>
</dbReference>
<organism evidence="14">
    <name type="scientific">Tuwongella immobilis</name>
    <dbReference type="NCBI Taxonomy" id="692036"/>
    <lineage>
        <taxon>Bacteria</taxon>
        <taxon>Pseudomonadati</taxon>
        <taxon>Planctomycetota</taxon>
        <taxon>Planctomycetia</taxon>
        <taxon>Gemmatales</taxon>
        <taxon>Gemmataceae</taxon>
        <taxon>Tuwongella</taxon>
    </lineage>
</organism>
<dbReference type="Pfam" id="PF00512">
    <property type="entry name" value="HisKA"/>
    <property type="match status" value="1"/>
</dbReference>
<evidence type="ECO:0000256" key="10">
    <source>
        <dbReference type="SAM" id="MobiDB-lite"/>
    </source>
</evidence>
<dbReference type="AlphaFoldDB" id="A0A6C2YPT0"/>
<feature type="compositionally biased region" description="Polar residues" evidence="10">
    <location>
        <begin position="547"/>
        <end position="562"/>
    </location>
</feature>
<dbReference type="PANTHER" id="PTHR43065">
    <property type="entry name" value="SENSOR HISTIDINE KINASE"/>
    <property type="match status" value="1"/>
</dbReference>
<evidence type="ECO:0000256" key="1">
    <source>
        <dbReference type="ARBA" id="ARBA00000085"/>
    </source>
</evidence>
<evidence type="ECO:0000256" key="5">
    <source>
        <dbReference type="ARBA" id="ARBA00022679"/>
    </source>
</evidence>
<dbReference type="SUPFAM" id="SSF158472">
    <property type="entry name" value="HAMP domain-like"/>
    <property type="match status" value="1"/>
</dbReference>
<accession>A0A6C2YPT0</accession>
<dbReference type="CDD" id="cd00082">
    <property type="entry name" value="HisKA"/>
    <property type="match status" value="1"/>
</dbReference>
<dbReference type="EMBL" id="LR586016">
    <property type="protein sequence ID" value="VIP03321.1"/>
    <property type="molecule type" value="Genomic_DNA"/>
</dbReference>
<comment type="catalytic activity">
    <reaction evidence="1">
        <text>ATP + protein L-histidine = ADP + protein N-phospho-L-histidine.</text>
        <dbReference type="EC" id="2.7.13.3"/>
    </reaction>
</comment>
<dbReference type="Pfam" id="PF02518">
    <property type="entry name" value="HATPase_c"/>
    <property type="match status" value="1"/>
</dbReference>
<dbReference type="SUPFAM" id="SSF55874">
    <property type="entry name" value="ATPase domain of HSP90 chaperone/DNA topoisomerase II/histidine kinase"/>
    <property type="match status" value="1"/>
</dbReference>
<dbReference type="KEGG" id="tim:GMBLW1_06390"/>
<dbReference type="InterPro" id="IPR004358">
    <property type="entry name" value="Sig_transdc_His_kin-like_C"/>
</dbReference>
<keyword evidence="6" id="KW-0547">Nucleotide-binding</keyword>
<dbReference type="PROSITE" id="PS50885">
    <property type="entry name" value="HAMP"/>
    <property type="match status" value="1"/>
</dbReference>
<evidence type="ECO:0000256" key="9">
    <source>
        <dbReference type="ARBA" id="ARBA00023012"/>
    </source>
</evidence>